<organism evidence="15 16">
    <name type="scientific">Rhodanobacter glycinis</name>
    <dbReference type="NCBI Taxonomy" id="582702"/>
    <lineage>
        <taxon>Bacteria</taxon>
        <taxon>Pseudomonadati</taxon>
        <taxon>Pseudomonadota</taxon>
        <taxon>Gammaproteobacteria</taxon>
        <taxon>Lysobacterales</taxon>
        <taxon>Rhodanobacteraceae</taxon>
        <taxon>Rhodanobacter</taxon>
    </lineage>
</organism>
<reference evidence="16" key="1">
    <citation type="submission" date="2016-10" db="EMBL/GenBank/DDBJ databases">
        <authorList>
            <person name="Varghese N."/>
            <person name="Submissions S."/>
        </authorList>
    </citation>
    <scope>NUCLEOTIDE SEQUENCE [LARGE SCALE GENOMIC DNA]</scope>
    <source>
        <strain evidence="16">MO64</strain>
    </source>
</reference>
<comment type="subunit">
    <text evidence="13">Homodimer which binds Holliday junction (HJ) DNA. The HJ becomes 2-fold symmetrical on binding to RuvC with unstacked arms; it has a different conformation from HJ DNA in complex with RuvA. In the full resolvosome a probable DNA-RuvA(4)-RuvB(12)-RuvC(2) complex forms which resolves the HJ.</text>
</comment>
<dbReference type="EC" id="3.1.21.10" evidence="13 14"/>
<gene>
    <name evidence="13" type="primary">ruvC</name>
    <name evidence="15" type="ORF">SAMN05192579_10552</name>
</gene>
<keyword evidence="6 13" id="KW-0227">DNA damage</keyword>
<dbReference type="AlphaFoldDB" id="A0A1I4BD56"/>
<dbReference type="HAMAP" id="MF_00034">
    <property type="entry name" value="RuvC"/>
    <property type="match status" value="1"/>
</dbReference>
<keyword evidence="8 13" id="KW-0460">Magnesium</keyword>
<keyword evidence="16" id="KW-1185">Reference proteome</keyword>
<proteinExistence type="inferred from homology"/>
<dbReference type="InterPro" id="IPR002176">
    <property type="entry name" value="X-over_junc_endoDNase_RuvC"/>
</dbReference>
<dbReference type="GO" id="GO:0008821">
    <property type="term" value="F:crossover junction DNA endonuclease activity"/>
    <property type="evidence" value="ECO:0007669"/>
    <property type="project" value="UniProtKB-UniRule"/>
</dbReference>
<dbReference type="GO" id="GO:0048476">
    <property type="term" value="C:Holliday junction resolvase complex"/>
    <property type="evidence" value="ECO:0007669"/>
    <property type="project" value="UniProtKB-UniRule"/>
</dbReference>
<dbReference type="GO" id="GO:0005737">
    <property type="term" value="C:cytoplasm"/>
    <property type="evidence" value="ECO:0007669"/>
    <property type="project" value="UniProtKB-SubCell"/>
</dbReference>
<evidence type="ECO:0000256" key="7">
    <source>
        <dbReference type="ARBA" id="ARBA00022801"/>
    </source>
</evidence>
<feature type="active site" evidence="13">
    <location>
        <position position="154"/>
    </location>
</feature>
<comment type="similarity">
    <text evidence="1 13">Belongs to the RuvC family.</text>
</comment>
<evidence type="ECO:0000256" key="5">
    <source>
        <dbReference type="ARBA" id="ARBA00022759"/>
    </source>
</evidence>
<evidence type="ECO:0000256" key="10">
    <source>
        <dbReference type="ARBA" id="ARBA00023172"/>
    </source>
</evidence>
<evidence type="ECO:0000313" key="16">
    <source>
        <dbReference type="Proteomes" id="UP000198725"/>
    </source>
</evidence>
<dbReference type="PANTHER" id="PTHR30194">
    <property type="entry name" value="CROSSOVER JUNCTION ENDODEOXYRIBONUCLEASE RUVC"/>
    <property type="match status" value="1"/>
</dbReference>
<evidence type="ECO:0000256" key="4">
    <source>
        <dbReference type="ARBA" id="ARBA00022723"/>
    </source>
</evidence>
<feature type="binding site" evidence="13">
    <location>
        <position position="21"/>
    </location>
    <ligand>
        <name>Mg(2+)</name>
        <dbReference type="ChEBI" id="CHEBI:18420"/>
        <label>1</label>
    </ligand>
</feature>
<sequence length="186" mass="19561">MSSPIAPAVSIPRAARIIGIDPGSQRTGVGILDVDERGKLSHVFHTALVVAGEASFPLRLKRIFDELSDIIGAHRPDECGIERVFMARNADSALKLGQARGAAICAVVSQGIVVHEYAATEVKQAVVGSGRGDKSQVQHMIGVLLGLKGPLQADAADALAIAVTHAHTRASLGRVGIPRTAWRRGR</sequence>
<evidence type="ECO:0000256" key="13">
    <source>
        <dbReference type="HAMAP-Rule" id="MF_00034"/>
    </source>
</evidence>
<dbReference type="InterPro" id="IPR012337">
    <property type="entry name" value="RNaseH-like_sf"/>
</dbReference>
<dbReference type="GO" id="GO:0003677">
    <property type="term" value="F:DNA binding"/>
    <property type="evidence" value="ECO:0007669"/>
    <property type="project" value="UniProtKB-KW"/>
</dbReference>
<comment type="cofactor">
    <cofactor evidence="13">
        <name>Mg(2+)</name>
        <dbReference type="ChEBI" id="CHEBI:18420"/>
    </cofactor>
    <text evidence="13">Binds 2 Mg(2+) ion per subunit.</text>
</comment>
<name>A0A1I4BD56_9GAMM</name>
<keyword evidence="7 13" id="KW-0378">Hydrolase</keyword>
<dbReference type="PRINTS" id="PR00696">
    <property type="entry name" value="RSOLVASERUVC"/>
</dbReference>
<dbReference type="InterPro" id="IPR020563">
    <property type="entry name" value="X-over_junc_endoDNase_Mg_BS"/>
</dbReference>
<keyword evidence="11 13" id="KW-0234">DNA repair</keyword>
<keyword evidence="10 13" id="KW-0233">DNA recombination</keyword>
<feature type="binding site" evidence="13">
    <location>
        <position position="154"/>
    </location>
    <ligand>
        <name>Mg(2+)</name>
        <dbReference type="ChEBI" id="CHEBI:18420"/>
        <label>1</label>
    </ligand>
</feature>
<dbReference type="NCBIfam" id="TIGR00228">
    <property type="entry name" value="ruvC"/>
    <property type="match status" value="1"/>
</dbReference>
<keyword evidence="3 13" id="KW-0540">Nuclease</keyword>
<feature type="binding site" evidence="13">
    <location>
        <position position="82"/>
    </location>
    <ligand>
        <name>Mg(2+)</name>
        <dbReference type="ChEBI" id="CHEBI:18420"/>
        <label>2</label>
    </ligand>
</feature>
<evidence type="ECO:0000256" key="2">
    <source>
        <dbReference type="ARBA" id="ARBA00022490"/>
    </source>
</evidence>
<dbReference type="GO" id="GO:0006281">
    <property type="term" value="P:DNA repair"/>
    <property type="evidence" value="ECO:0007669"/>
    <property type="project" value="UniProtKB-UniRule"/>
</dbReference>
<keyword evidence="4 13" id="KW-0479">Metal-binding</keyword>
<dbReference type="PANTHER" id="PTHR30194:SF3">
    <property type="entry name" value="CROSSOVER JUNCTION ENDODEOXYRIBONUCLEASE RUVC"/>
    <property type="match status" value="1"/>
</dbReference>
<evidence type="ECO:0000256" key="14">
    <source>
        <dbReference type="NCBIfam" id="TIGR00228"/>
    </source>
</evidence>
<dbReference type="Pfam" id="PF02075">
    <property type="entry name" value="RuvC"/>
    <property type="match status" value="1"/>
</dbReference>
<dbReference type="Gene3D" id="3.30.420.10">
    <property type="entry name" value="Ribonuclease H-like superfamily/Ribonuclease H"/>
    <property type="match status" value="1"/>
</dbReference>
<evidence type="ECO:0000256" key="11">
    <source>
        <dbReference type="ARBA" id="ARBA00023204"/>
    </source>
</evidence>
<comment type="subcellular location">
    <subcellularLocation>
        <location evidence="13">Cytoplasm</location>
    </subcellularLocation>
</comment>
<evidence type="ECO:0000256" key="1">
    <source>
        <dbReference type="ARBA" id="ARBA00009518"/>
    </source>
</evidence>
<dbReference type="EMBL" id="FOSR01000005">
    <property type="protein sequence ID" value="SFK66734.1"/>
    <property type="molecule type" value="Genomic_DNA"/>
</dbReference>
<evidence type="ECO:0000313" key="15">
    <source>
        <dbReference type="EMBL" id="SFK66734.1"/>
    </source>
</evidence>
<feature type="active site" evidence="13">
    <location>
        <position position="82"/>
    </location>
</feature>
<feature type="active site" evidence="13">
    <location>
        <position position="21"/>
    </location>
</feature>
<keyword evidence="2 13" id="KW-0963">Cytoplasm</keyword>
<evidence type="ECO:0000256" key="8">
    <source>
        <dbReference type="ARBA" id="ARBA00022842"/>
    </source>
</evidence>
<keyword evidence="9 13" id="KW-0238">DNA-binding</keyword>
<dbReference type="SUPFAM" id="SSF53098">
    <property type="entry name" value="Ribonuclease H-like"/>
    <property type="match status" value="1"/>
</dbReference>
<evidence type="ECO:0000256" key="3">
    <source>
        <dbReference type="ARBA" id="ARBA00022722"/>
    </source>
</evidence>
<dbReference type="FunFam" id="3.30.420.10:FF:000002">
    <property type="entry name" value="Crossover junction endodeoxyribonuclease RuvC"/>
    <property type="match status" value="1"/>
</dbReference>
<dbReference type="PROSITE" id="PS01321">
    <property type="entry name" value="RUVC"/>
    <property type="match status" value="1"/>
</dbReference>
<comment type="function">
    <text evidence="13">The RuvA-RuvB-RuvC complex processes Holliday junction (HJ) DNA during genetic recombination and DNA repair. Endonuclease that resolves HJ intermediates. Cleaves cruciform DNA by making single-stranded nicks across the HJ at symmetrical positions within the homologous arms, yielding a 5'-phosphate and a 3'-hydroxyl group; requires a central core of homology in the junction. The consensus cleavage sequence is 5'-(A/T)TT(C/G)-3'. Cleavage occurs on the 3'-side of the TT dinucleotide at the point of strand exchange. HJ branch migration catalyzed by RuvA-RuvB allows RuvC to scan DNA until it finds its consensus sequence, where it cleaves and resolves the cruciform DNA.</text>
</comment>
<dbReference type="RefSeq" id="WP_092703047.1">
    <property type="nucleotide sequence ID" value="NZ_FOSR01000005.1"/>
</dbReference>
<accession>A0A1I4BD56</accession>
<dbReference type="GO" id="GO:0000287">
    <property type="term" value="F:magnesium ion binding"/>
    <property type="evidence" value="ECO:0007669"/>
    <property type="project" value="UniProtKB-UniRule"/>
</dbReference>
<evidence type="ECO:0000256" key="6">
    <source>
        <dbReference type="ARBA" id="ARBA00022763"/>
    </source>
</evidence>
<dbReference type="InterPro" id="IPR036397">
    <property type="entry name" value="RNaseH_sf"/>
</dbReference>
<evidence type="ECO:0000256" key="12">
    <source>
        <dbReference type="ARBA" id="ARBA00029354"/>
    </source>
</evidence>
<keyword evidence="5 13" id="KW-0255">Endonuclease</keyword>
<dbReference type="Proteomes" id="UP000198725">
    <property type="component" value="Unassembled WGS sequence"/>
</dbReference>
<comment type="catalytic activity">
    <reaction evidence="12 13">
        <text>Endonucleolytic cleavage at a junction such as a reciprocal single-stranded crossover between two homologous DNA duplexes (Holliday junction).</text>
        <dbReference type="EC" id="3.1.21.10"/>
    </reaction>
</comment>
<dbReference type="CDD" id="cd16962">
    <property type="entry name" value="RuvC"/>
    <property type="match status" value="1"/>
</dbReference>
<protein>
    <recommendedName>
        <fullName evidence="13 14">Crossover junction endodeoxyribonuclease RuvC</fullName>
        <ecNumber evidence="13 14">3.1.21.10</ecNumber>
    </recommendedName>
    <alternativeName>
        <fullName evidence="13">Holliday junction nuclease RuvC</fullName>
    </alternativeName>
    <alternativeName>
        <fullName evidence="13">Holliday junction resolvase RuvC</fullName>
    </alternativeName>
</protein>
<dbReference type="GO" id="GO:0006310">
    <property type="term" value="P:DNA recombination"/>
    <property type="evidence" value="ECO:0007669"/>
    <property type="project" value="UniProtKB-UniRule"/>
</dbReference>
<evidence type="ECO:0000256" key="9">
    <source>
        <dbReference type="ARBA" id="ARBA00023125"/>
    </source>
</evidence>